<organism evidence="2 3">
    <name type="scientific">Meganyctiphanes norvegica</name>
    <name type="common">Northern krill</name>
    <name type="synonym">Thysanopoda norvegica</name>
    <dbReference type="NCBI Taxonomy" id="48144"/>
    <lineage>
        <taxon>Eukaryota</taxon>
        <taxon>Metazoa</taxon>
        <taxon>Ecdysozoa</taxon>
        <taxon>Arthropoda</taxon>
        <taxon>Crustacea</taxon>
        <taxon>Multicrustacea</taxon>
        <taxon>Malacostraca</taxon>
        <taxon>Eumalacostraca</taxon>
        <taxon>Eucarida</taxon>
        <taxon>Euphausiacea</taxon>
        <taxon>Euphausiidae</taxon>
        <taxon>Meganyctiphanes</taxon>
    </lineage>
</organism>
<comment type="caution">
    <text evidence="2">The sequence shown here is derived from an EMBL/GenBank/DDBJ whole genome shotgun (WGS) entry which is preliminary data.</text>
</comment>
<feature type="compositionally biased region" description="Acidic residues" evidence="1">
    <location>
        <begin position="249"/>
        <end position="268"/>
    </location>
</feature>
<feature type="compositionally biased region" description="Polar residues" evidence="1">
    <location>
        <begin position="273"/>
        <end position="283"/>
    </location>
</feature>
<feature type="region of interest" description="Disordered" evidence="1">
    <location>
        <begin position="181"/>
        <end position="283"/>
    </location>
</feature>
<feature type="compositionally biased region" description="Acidic residues" evidence="1">
    <location>
        <begin position="208"/>
        <end position="222"/>
    </location>
</feature>
<feature type="region of interest" description="Disordered" evidence="1">
    <location>
        <begin position="1"/>
        <end position="30"/>
    </location>
</feature>
<dbReference type="AlphaFoldDB" id="A0AAV2PMP9"/>
<evidence type="ECO:0000313" key="3">
    <source>
        <dbReference type="Proteomes" id="UP001497623"/>
    </source>
</evidence>
<gene>
    <name evidence="2" type="ORF">MNOR_LOCUS1255</name>
</gene>
<keyword evidence="3" id="KW-1185">Reference proteome</keyword>
<sequence length="283" mass="32055">RGGGNPMYDRRVVRGSNFSKRNDDDGMPKWNPYFTNARSLSNTQNSEDFKQDLQISRQEFRRKLEERARARRDSRGISNLYSSYGHQGGRHYMHRTHANIQTENAYVPLDRPPETETGVQTDPWMSSRGSNAPASMRYGATPGVEKGTQVFDSELDNTNEEDMVVMSLVARTIKDALVEVSKEEEAEDERIHRLLSSKGRQRTANKESDDEEASEEREEPEGKEESPEGSVEASRSEQGSPDLKSPQPDDNEDAENDDDGDDGDDEDDERRSALSTPMNPDQY</sequence>
<reference evidence="2 3" key="1">
    <citation type="submission" date="2024-05" db="EMBL/GenBank/DDBJ databases">
        <authorList>
            <person name="Wallberg A."/>
        </authorList>
    </citation>
    <scope>NUCLEOTIDE SEQUENCE [LARGE SCALE GENOMIC DNA]</scope>
</reference>
<name>A0AAV2PMP9_MEGNR</name>
<dbReference type="InterPro" id="IPR009290">
    <property type="entry name" value="Radial_spoke_3"/>
</dbReference>
<dbReference type="Proteomes" id="UP001497623">
    <property type="component" value="Unassembled WGS sequence"/>
</dbReference>
<protein>
    <submittedName>
        <fullName evidence="2">Uncharacterized protein</fullName>
    </submittedName>
</protein>
<evidence type="ECO:0000313" key="2">
    <source>
        <dbReference type="EMBL" id="CAL4060327.1"/>
    </source>
</evidence>
<proteinExistence type="predicted"/>
<feature type="region of interest" description="Disordered" evidence="1">
    <location>
        <begin position="108"/>
        <end position="136"/>
    </location>
</feature>
<dbReference type="Pfam" id="PF06098">
    <property type="entry name" value="Radial_spoke_3"/>
    <property type="match status" value="1"/>
</dbReference>
<feature type="non-terminal residue" evidence="2">
    <location>
        <position position="1"/>
    </location>
</feature>
<dbReference type="EMBL" id="CAXKWB010000329">
    <property type="protein sequence ID" value="CAL4060327.1"/>
    <property type="molecule type" value="Genomic_DNA"/>
</dbReference>
<accession>A0AAV2PMP9</accession>
<evidence type="ECO:0000256" key="1">
    <source>
        <dbReference type="SAM" id="MobiDB-lite"/>
    </source>
</evidence>
<feature type="compositionally biased region" description="Basic residues" evidence="1">
    <location>
        <begin position="193"/>
        <end position="203"/>
    </location>
</feature>
<feature type="compositionally biased region" description="Polar residues" evidence="1">
    <location>
        <begin position="117"/>
        <end position="133"/>
    </location>
</feature>